<reference evidence="3" key="1">
    <citation type="submission" date="2020-11" db="EMBL/GenBank/DDBJ databases">
        <authorList>
            <person name="Tran Van P."/>
        </authorList>
    </citation>
    <scope>NUCLEOTIDE SEQUENCE</scope>
</reference>
<proteinExistence type="predicted"/>
<dbReference type="Proteomes" id="UP000677054">
    <property type="component" value="Unassembled WGS sequence"/>
</dbReference>
<dbReference type="InterPro" id="IPR055443">
    <property type="entry name" value="HEAT_ECM29"/>
</dbReference>
<organism evidence="3">
    <name type="scientific">Darwinula stevensoni</name>
    <dbReference type="NCBI Taxonomy" id="69355"/>
    <lineage>
        <taxon>Eukaryota</taxon>
        <taxon>Metazoa</taxon>
        <taxon>Ecdysozoa</taxon>
        <taxon>Arthropoda</taxon>
        <taxon>Crustacea</taxon>
        <taxon>Oligostraca</taxon>
        <taxon>Ostracoda</taxon>
        <taxon>Podocopa</taxon>
        <taxon>Podocopida</taxon>
        <taxon>Darwinulocopina</taxon>
        <taxon>Darwinuloidea</taxon>
        <taxon>Darwinulidae</taxon>
        <taxon>Darwinula</taxon>
    </lineage>
</organism>
<dbReference type="EMBL" id="LR900542">
    <property type="protein sequence ID" value="CAD7246053.1"/>
    <property type="molecule type" value="Genomic_DNA"/>
</dbReference>
<evidence type="ECO:0000259" key="2">
    <source>
        <dbReference type="Pfam" id="PF24492"/>
    </source>
</evidence>
<dbReference type="GO" id="GO:0005737">
    <property type="term" value="C:cytoplasm"/>
    <property type="evidence" value="ECO:0007669"/>
    <property type="project" value="TreeGrafter"/>
</dbReference>
<dbReference type="GO" id="GO:0036503">
    <property type="term" value="P:ERAD pathway"/>
    <property type="evidence" value="ECO:0007669"/>
    <property type="project" value="TreeGrafter"/>
</dbReference>
<dbReference type="OrthoDB" id="16066at2759"/>
<dbReference type="EMBL" id="CAJPEV010001025">
    <property type="protein sequence ID" value="CAG0890234.1"/>
    <property type="molecule type" value="Genomic_DNA"/>
</dbReference>
<name>A0A7R8XA26_9CRUS</name>
<keyword evidence="4" id="KW-1185">Reference proteome</keyword>
<dbReference type="GO" id="GO:0005634">
    <property type="term" value="C:nucleus"/>
    <property type="evidence" value="ECO:0007669"/>
    <property type="project" value="TreeGrafter"/>
</dbReference>
<accession>A0A7R8XA26</accession>
<dbReference type="PANTHER" id="PTHR23346:SF19">
    <property type="entry name" value="PROTEASOME ADAPTER AND SCAFFOLD PROTEIN ECM29"/>
    <property type="match status" value="1"/>
</dbReference>
<gene>
    <name evidence="3" type="ORF">DSTB1V02_LOCUS5917</name>
</gene>
<protein>
    <recommendedName>
        <fullName evidence="2">Proteasome adapter and scaffold protein ECM29 HEAT-repeat domain-containing protein</fullName>
    </recommendedName>
</protein>
<evidence type="ECO:0000313" key="4">
    <source>
        <dbReference type="Proteomes" id="UP000677054"/>
    </source>
</evidence>
<dbReference type="GO" id="GO:0060090">
    <property type="term" value="F:molecular adaptor activity"/>
    <property type="evidence" value="ECO:0007669"/>
    <property type="project" value="TreeGrafter"/>
</dbReference>
<keyword evidence="1" id="KW-0677">Repeat</keyword>
<evidence type="ECO:0000313" key="3">
    <source>
        <dbReference type="EMBL" id="CAD7246053.1"/>
    </source>
</evidence>
<dbReference type="InterPro" id="IPR016024">
    <property type="entry name" value="ARM-type_fold"/>
</dbReference>
<dbReference type="InterPro" id="IPR011989">
    <property type="entry name" value="ARM-like"/>
</dbReference>
<dbReference type="AlphaFoldDB" id="A0A7R8XA26"/>
<dbReference type="Gene3D" id="1.25.10.10">
    <property type="entry name" value="Leucine-rich Repeat Variant"/>
    <property type="match status" value="1"/>
</dbReference>
<sequence length="567" mass="62478">MSTGEIRKDFRSVGGVLEVGGVRIEILAKLCTTAGGALEPHVSALIHEFLSSMDSQEPTALLHLSSQLAGDQRAQEAMDRARVRKPSSLLDALASILPFVNEKNMEEVSGKLVGILRGHGGLLTKFNCAWVIQVLVSLLPKQTVEPYTGKILAALVHNLHDRNAVLRTVMAKTIGHIMKAAKDSSFQKLGEKITSWYLDKDDEETLVMCGLVVHYIQEHSADRGSSHYIWSLPLAFLAMHAKPPSLESKTEAKNSCDVWREVWNEGTPGTEIGLKLYATEIVDLIEKFFSSQSWMKKAQAGRALSSLLLLRDHLNDSQLKKISGLLMESLSGKTWDGKEAILEATKEFCSHATGKKEELRRELQLGELVDGMLKECRKNVNMSYKQHCLTHTAVALAACGSDKFSAFKELMSPILSQGQMRESNRMEEKGEEENDLEGSIAERENLLVCAWVAIGKAWLPTSQGAGEDLQWILEEIKNSLGKSSGKIVGVMRTTLSTLILNSLQAKELSAFDQAASLLTEVVSSLTSHLPSKSHDTLMETIQKRLNELEDAEVKLKLEAALQPLLQG</sequence>
<evidence type="ECO:0000256" key="1">
    <source>
        <dbReference type="ARBA" id="ARBA00022737"/>
    </source>
</evidence>
<feature type="domain" description="Proteasome adapter and scaffold protein ECM29 HEAT-repeat" evidence="2">
    <location>
        <begin position="38"/>
        <end position="198"/>
    </location>
</feature>
<dbReference type="Pfam" id="PF24492">
    <property type="entry name" value="HEAT_ECM29"/>
    <property type="match status" value="1"/>
</dbReference>
<dbReference type="SUPFAM" id="SSF48371">
    <property type="entry name" value="ARM repeat"/>
    <property type="match status" value="1"/>
</dbReference>
<dbReference type="PANTHER" id="PTHR23346">
    <property type="entry name" value="TRANSLATIONAL ACTIVATOR GCN1-RELATED"/>
    <property type="match status" value="1"/>
</dbReference>